<reference evidence="1" key="1">
    <citation type="submission" date="2022-08" db="UniProtKB">
        <authorList>
            <consortium name="EnsemblMetazoa"/>
        </authorList>
    </citation>
    <scope>IDENTIFICATION</scope>
    <source>
        <strain evidence="1">05x7-T-G4-1.051#20</strain>
    </source>
</reference>
<keyword evidence="2" id="KW-1185">Reference proteome</keyword>
<dbReference type="InterPro" id="IPR017850">
    <property type="entry name" value="Alkaline_phosphatase_core_sf"/>
</dbReference>
<evidence type="ECO:0008006" key="3">
    <source>
        <dbReference type="Google" id="ProtNLM"/>
    </source>
</evidence>
<dbReference type="InterPro" id="IPR004245">
    <property type="entry name" value="DUF229"/>
</dbReference>
<name>A0A8W8MSD4_MAGGI</name>
<organism evidence="1 2">
    <name type="scientific">Magallana gigas</name>
    <name type="common">Pacific oyster</name>
    <name type="synonym">Crassostrea gigas</name>
    <dbReference type="NCBI Taxonomy" id="29159"/>
    <lineage>
        <taxon>Eukaryota</taxon>
        <taxon>Metazoa</taxon>
        <taxon>Spiralia</taxon>
        <taxon>Lophotrochozoa</taxon>
        <taxon>Mollusca</taxon>
        <taxon>Bivalvia</taxon>
        <taxon>Autobranchia</taxon>
        <taxon>Pteriomorphia</taxon>
        <taxon>Ostreida</taxon>
        <taxon>Ostreoidea</taxon>
        <taxon>Ostreidae</taxon>
        <taxon>Magallana</taxon>
    </lineage>
</organism>
<evidence type="ECO:0000313" key="1">
    <source>
        <dbReference type="EnsemblMetazoa" id="G34867.1:cds"/>
    </source>
</evidence>
<accession>A0A8W8MSD4</accession>
<dbReference type="SUPFAM" id="SSF53649">
    <property type="entry name" value="Alkaline phosphatase-like"/>
    <property type="match status" value="1"/>
</dbReference>
<dbReference type="CDD" id="cd16021">
    <property type="entry name" value="ALP_like"/>
    <property type="match status" value="1"/>
</dbReference>
<dbReference type="Gene3D" id="3.40.720.10">
    <property type="entry name" value="Alkaline Phosphatase, subunit A"/>
    <property type="match status" value="1"/>
</dbReference>
<dbReference type="GO" id="GO:0005615">
    <property type="term" value="C:extracellular space"/>
    <property type="evidence" value="ECO:0007669"/>
    <property type="project" value="TreeGrafter"/>
</dbReference>
<evidence type="ECO:0000313" key="2">
    <source>
        <dbReference type="Proteomes" id="UP000005408"/>
    </source>
</evidence>
<dbReference type="Proteomes" id="UP000005408">
    <property type="component" value="Unassembled WGS sequence"/>
</dbReference>
<dbReference type="PANTHER" id="PTHR10974:SF1">
    <property type="entry name" value="FI08016P-RELATED"/>
    <property type="match status" value="1"/>
</dbReference>
<dbReference type="AlphaFoldDB" id="A0A8W8MSD4"/>
<dbReference type="PANTHER" id="PTHR10974">
    <property type="entry name" value="FI08016P-RELATED"/>
    <property type="match status" value="1"/>
</dbReference>
<dbReference type="EnsemblMetazoa" id="G34867.1">
    <property type="protein sequence ID" value="G34867.1:cds"/>
    <property type="gene ID" value="G34867"/>
</dbReference>
<proteinExistence type="predicted"/>
<dbReference type="Pfam" id="PF02995">
    <property type="entry name" value="DUF229"/>
    <property type="match status" value="1"/>
</dbReference>
<sequence length="621" mass="71429">MKYYNDNVEITFHNTKSHLACTLPEGLNPFDTAAMKFIWSVPPIKCADWPSLVYVDSQGLLQKNKTAMLHYAETSNLTCTYQTVIRKKGDMEVSLGPRVTFTSGVLVPSDFFHVVCETADGKEIYNNLHHSINNKNVLESGKLKEAEGDHFNVFIYGIDAVSRLHAERKLQKTMEYLKSEIGAYVFEGYTKIGGNTFPNIAPLLTGKAIRELPKTDGFLDDFLFLWKNFSNLGYATFHGEDWPEISTFNSNLKGFSEQPVDHYIRPLFLSFDKVSFYKNKLDQAHMFLADKGIRINSHGGLCFGNKPKFKIIIDYYKQFIERYGEKLKFALSWNNELCHDYLNNLELGDEDIYQFVRWLHKTGRLNNSVFIFLSDHGYLMNELQNTFVGRFEARMPLFALSIPPGIKTRYPHLHRNLLRNSKRLITVYDIHEMLTDILHANFSPKRSELSNVHLRGISLFDEIPKSRSCKDAEIPEHFCPCYSSDTVSPEDGEVQKIATHVIARLNERLRHLRSRCAELKLHKVNSASVVDSNLVQTQSRFTIRNLIHQSDIGSRLKKRFIVTMTTIPGHAQFESTVELDKVGQMTILNDVIARTNRYKNQSACISERLLKPFCFCSRQNE</sequence>
<protein>
    <recommendedName>
        <fullName evidence="3">DUF229 domain containing protein</fullName>
    </recommendedName>
</protein>
<dbReference type="FunFam" id="3.40.720.10:FF:000017">
    <property type="entry name" value="Predicted protein"/>
    <property type="match status" value="1"/>
</dbReference>